<dbReference type="SUPFAM" id="SSF53822">
    <property type="entry name" value="Periplasmic binding protein-like I"/>
    <property type="match status" value="1"/>
</dbReference>
<evidence type="ECO:0000256" key="3">
    <source>
        <dbReference type="ARBA" id="ARBA00022729"/>
    </source>
</evidence>
<dbReference type="Gene3D" id="3.40.50.2300">
    <property type="match status" value="2"/>
</dbReference>
<evidence type="ECO:0000313" key="6">
    <source>
        <dbReference type="Proteomes" id="UP001344632"/>
    </source>
</evidence>
<dbReference type="InterPro" id="IPR028082">
    <property type="entry name" value="Peripla_BP_I"/>
</dbReference>
<keyword evidence="3" id="KW-0732">Signal</keyword>
<evidence type="ECO:0000256" key="1">
    <source>
        <dbReference type="ARBA" id="ARBA00004196"/>
    </source>
</evidence>
<dbReference type="CDD" id="cd20006">
    <property type="entry name" value="PBP1_ABC_sugar_binding-like"/>
    <property type="match status" value="1"/>
</dbReference>
<evidence type="ECO:0000256" key="2">
    <source>
        <dbReference type="ARBA" id="ARBA00007639"/>
    </source>
</evidence>
<evidence type="ECO:0000313" key="5">
    <source>
        <dbReference type="EMBL" id="MEC0242275.1"/>
    </source>
</evidence>
<comment type="subcellular location">
    <subcellularLocation>
        <location evidence="1">Cell envelope</location>
    </subcellularLocation>
</comment>
<dbReference type="RefSeq" id="WP_326090045.1">
    <property type="nucleotide sequence ID" value="NZ_JARLKZ010000016.1"/>
</dbReference>
<organism evidence="5 6">
    <name type="scientific">Paenibacillus dokdonensis</name>
    <dbReference type="NCBI Taxonomy" id="2567944"/>
    <lineage>
        <taxon>Bacteria</taxon>
        <taxon>Bacillati</taxon>
        <taxon>Bacillota</taxon>
        <taxon>Bacilli</taxon>
        <taxon>Bacillales</taxon>
        <taxon>Paenibacillaceae</taxon>
        <taxon>Paenibacillus</taxon>
    </lineage>
</organism>
<dbReference type="InterPro" id="IPR025997">
    <property type="entry name" value="SBP_2_dom"/>
</dbReference>
<dbReference type="PANTHER" id="PTHR46847">
    <property type="entry name" value="D-ALLOSE-BINDING PERIPLASMIC PROTEIN-RELATED"/>
    <property type="match status" value="1"/>
</dbReference>
<dbReference type="Proteomes" id="UP001344632">
    <property type="component" value="Unassembled WGS sequence"/>
</dbReference>
<reference evidence="5 6" key="1">
    <citation type="submission" date="2023-03" db="EMBL/GenBank/DDBJ databases">
        <title>Bacillus Genome Sequencing.</title>
        <authorList>
            <person name="Dunlap C."/>
        </authorList>
    </citation>
    <scope>NUCLEOTIDE SEQUENCE [LARGE SCALE GENOMIC DNA]</scope>
    <source>
        <strain evidence="5 6">BD-525</strain>
    </source>
</reference>
<keyword evidence="6" id="KW-1185">Reference proteome</keyword>
<gene>
    <name evidence="5" type="ORF">P4H66_20935</name>
</gene>
<feature type="domain" description="Periplasmic binding protein" evidence="4">
    <location>
        <begin position="49"/>
        <end position="298"/>
    </location>
</feature>
<dbReference type="PANTHER" id="PTHR46847:SF1">
    <property type="entry name" value="D-ALLOSE-BINDING PERIPLASMIC PROTEIN-RELATED"/>
    <property type="match status" value="1"/>
</dbReference>
<name>A0ABU6GU77_9BACL</name>
<accession>A0ABU6GU77</accession>
<dbReference type="EMBL" id="JARLKZ010000016">
    <property type="protein sequence ID" value="MEC0242275.1"/>
    <property type="molecule type" value="Genomic_DNA"/>
</dbReference>
<comment type="caution">
    <text evidence="5">The sequence shown here is derived from an EMBL/GenBank/DDBJ whole genome shotgun (WGS) entry which is preliminary data.</text>
</comment>
<protein>
    <submittedName>
        <fullName evidence="5">Substrate-binding domain-containing protein</fullName>
    </submittedName>
</protein>
<evidence type="ECO:0000259" key="4">
    <source>
        <dbReference type="Pfam" id="PF13407"/>
    </source>
</evidence>
<dbReference type="Pfam" id="PF13407">
    <property type="entry name" value="Peripla_BP_4"/>
    <property type="match status" value="1"/>
</dbReference>
<sequence>MMGKTVKWTLISLLLIGLLAIGWSGYRTMSHTLHPKKPFIIYIPKTIDPSIEFWVVMQQGVMMAAKEFGADIKMMGTETELDVDEQIDIVEDAIRSKPDAIMLAASDYIKLVSAVQQIREAGIPLIMVDSNVEADLSNSFIATDNYEAGRISARLLKEHVKPAEKIAIVSYIQGTGTSLDREKGVRDELEASGYSNISHTIFSGGQVQKSYELTRELLMKEPDISGIVALNEPSTVGAGKAILNLGLQSKVSLIGFDNSNSEIRLIDRNVIQATVIQRPFNMGYLAVKTAVSVIKGQKVEKMVDTGSKVITKYNMYTNENQKLLFPFEDELPEK</sequence>
<proteinExistence type="inferred from homology"/>
<comment type="similarity">
    <text evidence="2">Belongs to the bacterial solute-binding protein 2 family.</text>
</comment>